<gene>
    <name evidence="1" type="ORF">S03H2_58441</name>
</gene>
<protein>
    <recommendedName>
        <fullName evidence="2">Metallo-beta-lactamase domain-containing protein</fullName>
    </recommendedName>
</protein>
<organism evidence="1">
    <name type="scientific">marine sediment metagenome</name>
    <dbReference type="NCBI Taxonomy" id="412755"/>
    <lineage>
        <taxon>unclassified sequences</taxon>
        <taxon>metagenomes</taxon>
        <taxon>ecological metagenomes</taxon>
    </lineage>
</organism>
<dbReference type="EMBL" id="BARU01037516">
    <property type="protein sequence ID" value="GAH88526.1"/>
    <property type="molecule type" value="Genomic_DNA"/>
</dbReference>
<accession>X1J1I4</accession>
<dbReference type="InterPro" id="IPR036866">
    <property type="entry name" value="RibonucZ/Hydroxyglut_hydro"/>
</dbReference>
<proteinExistence type="predicted"/>
<sequence>LDMPVYCSETAKKSMINWAGGLVIEEHTFPLSDRGKNNIKPIDYFERIKITEKVTVESIKSEHIVFDARTLLSKLFSWKVLKQIKSLLPYGKGFPKGKVFGFCTYFNNKKIVSFGSLWHKFPEILEKYENCDIFLAPLAGNSKKHITKKAGIIIDILKPKIVIPIHWDDFYPPISWTVNLKPFFKYMEENHPEIKIIMLEFDKEVSIELG</sequence>
<dbReference type="Gene3D" id="3.60.15.10">
    <property type="entry name" value="Ribonuclease Z/Hydroxyacylglutathione hydrolase-like"/>
    <property type="match status" value="1"/>
</dbReference>
<dbReference type="SUPFAM" id="SSF56281">
    <property type="entry name" value="Metallo-hydrolase/oxidoreductase"/>
    <property type="match status" value="1"/>
</dbReference>
<reference evidence="1" key="1">
    <citation type="journal article" date="2014" name="Front. Microbiol.">
        <title>High frequency of phylogenetically diverse reductive dehalogenase-homologous genes in deep subseafloor sedimentary metagenomes.</title>
        <authorList>
            <person name="Kawai M."/>
            <person name="Futagami T."/>
            <person name="Toyoda A."/>
            <person name="Takaki Y."/>
            <person name="Nishi S."/>
            <person name="Hori S."/>
            <person name="Arai W."/>
            <person name="Tsubouchi T."/>
            <person name="Morono Y."/>
            <person name="Uchiyama I."/>
            <person name="Ito T."/>
            <person name="Fujiyama A."/>
            <person name="Inagaki F."/>
            <person name="Takami H."/>
        </authorList>
    </citation>
    <scope>NUCLEOTIDE SEQUENCE</scope>
    <source>
        <strain evidence="1">Expedition CK06-06</strain>
    </source>
</reference>
<name>X1J1I4_9ZZZZ</name>
<feature type="non-terminal residue" evidence="1">
    <location>
        <position position="1"/>
    </location>
</feature>
<evidence type="ECO:0008006" key="2">
    <source>
        <dbReference type="Google" id="ProtNLM"/>
    </source>
</evidence>
<evidence type="ECO:0000313" key="1">
    <source>
        <dbReference type="EMBL" id="GAH88526.1"/>
    </source>
</evidence>
<comment type="caution">
    <text evidence="1">The sequence shown here is derived from an EMBL/GenBank/DDBJ whole genome shotgun (WGS) entry which is preliminary data.</text>
</comment>
<dbReference type="AlphaFoldDB" id="X1J1I4"/>